<accession>A0A814RYN8</accession>
<evidence type="ECO:0000313" key="4">
    <source>
        <dbReference type="EMBL" id="CAF3904186.1"/>
    </source>
</evidence>
<evidence type="ECO:0000313" key="1">
    <source>
        <dbReference type="EMBL" id="CAF0906057.1"/>
    </source>
</evidence>
<dbReference type="EMBL" id="CAJOBC010006589">
    <property type="protein sequence ID" value="CAF3904186.1"/>
    <property type="molecule type" value="Genomic_DNA"/>
</dbReference>
<dbReference type="EMBL" id="CAJOBA010003559">
    <property type="protein sequence ID" value="CAF3685945.1"/>
    <property type="molecule type" value="Genomic_DNA"/>
</dbReference>
<comment type="caution">
    <text evidence="2">The sequence shown here is derived from an EMBL/GenBank/DDBJ whole genome shotgun (WGS) entry which is preliminary data.</text>
</comment>
<evidence type="ECO:0000313" key="2">
    <source>
        <dbReference type="EMBL" id="CAF1140496.1"/>
    </source>
</evidence>
<dbReference type="Proteomes" id="UP000681722">
    <property type="component" value="Unassembled WGS sequence"/>
</dbReference>
<evidence type="ECO:0000313" key="3">
    <source>
        <dbReference type="EMBL" id="CAF3685945.1"/>
    </source>
</evidence>
<keyword evidence="5" id="KW-1185">Reference proteome</keyword>
<dbReference type="Proteomes" id="UP000677228">
    <property type="component" value="Unassembled WGS sequence"/>
</dbReference>
<dbReference type="AlphaFoldDB" id="A0A814RYN8"/>
<dbReference type="Proteomes" id="UP000682733">
    <property type="component" value="Unassembled WGS sequence"/>
</dbReference>
<protein>
    <submittedName>
        <fullName evidence="2">Uncharacterized protein</fullName>
    </submittedName>
</protein>
<reference evidence="2" key="1">
    <citation type="submission" date="2021-02" db="EMBL/GenBank/DDBJ databases">
        <authorList>
            <person name="Nowell W R."/>
        </authorList>
    </citation>
    <scope>NUCLEOTIDE SEQUENCE</scope>
</reference>
<evidence type="ECO:0000313" key="5">
    <source>
        <dbReference type="Proteomes" id="UP000663829"/>
    </source>
</evidence>
<organism evidence="2 5">
    <name type="scientific">Didymodactylos carnosus</name>
    <dbReference type="NCBI Taxonomy" id="1234261"/>
    <lineage>
        <taxon>Eukaryota</taxon>
        <taxon>Metazoa</taxon>
        <taxon>Spiralia</taxon>
        <taxon>Gnathifera</taxon>
        <taxon>Rotifera</taxon>
        <taxon>Eurotatoria</taxon>
        <taxon>Bdelloidea</taxon>
        <taxon>Philodinida</taxon>
        <taxon>Philodinidae</taxon>
        <taxon>Didymodactylos</taxon>
    </lineage>
</organism>
<dbReference type="EMBL" id="CAJNOQ010006589">
    <property type="protein sequence ID" value="CAF1140496.1"/>
    <property type="molecule type" value="Genomic_DNA"/>
</dbReference>
<gene>
    <name evidence="2" type="ORF">GPM918_LOCUS20659</name>
    <name evidence="1" type="ORF">OVA965_LOCUS9875</name>
    <name evidence="4" type="ORF">SRO942_LOCUS20656</name>
    <name evidence="3" type="ORF">TMI583_LOCUS9871</name>
</gene>
<dbReference type="Proteomes" id="UP000663829">
    <property type="component" value="Unassembled WGS sequence"/>
</dbReference>
<dbReference type="OrthoDB" id="10034642at2759"/>
<sequence length="243" mass="28677">MNEDIFLPEWIDHNLNVLGFKNICLINVGTPISINITSKYDLAYMISNHSDQNFNLCRTCFNKTIRNNDLLFVQDVDQYLNVQNNDYIYKNYDQYDGFYFSDLRFGYIKEKTEEFSLLSTNVYRRPSDGLNEYDSTGLRQLFNCSVRGGWNACDHGSGKTMIKYGVIQNLGVHYHETIKKTNKFLHVDMKQIRLNHYYVRSKEDGILKGNKWRKLESMLGIIDKNKFFTMIYDDSILRSKRLI</sequence>
<dbReference type="EMBL" id="CAJNOK010003558">
    <property type="protein sequence ID" value="CAF0906057.1"/>
    <property type="molecule type" value="Genomic_DNA"/>
</dbReference>
<name>A0A814RYN8_9BILA</name>
<proteinExistence type="predicted"/>